<keyword evidence="2" id="KW-1185">Reference proteome</keyword>
<evidence type="ECO:0000313" key="2">
    <source>
        <dbReference type="Proteomes" id="UP000499080"/>
    </source>
</evidence>
<reference evidence="1 2" key="1">
    <citation type="journal article" date="2019" name="Sci. Rep.">
        <title>Orb-weaving spider Araneus ventricosus genome elucidates the spidroin gene catalogue.</title>
        <authorList>
            <person name="Kono N."/>
            <person name="Nakamura H."/>
            <person name="Ohtoshi R."/>
            <person name="Moran D.A.P."/>
            <person name="Shinohara A."/>
            <person name="Yoshida Y."/>
            <person name="Fujiwara M."/>
            <person name="Mori M."/>
            <person name="Tomita M."/>
            <person name="Arakawa K."/>
        </authorList>
    </citation>
    <scope>NUCLEOTIDE SEQUENCE [LARGE SCALE GENOMIC DNA]</scope>
</reference>
<dbReference type="EMBL" id="BGPR01046169">
    <property type="protein sequence ID" value="GBO23128.1"/>
    <property type="molecule type" value="Genomic_DNA"/>
</dbReference>
<comment type="caution">
    <text evidence="1">The sequence shown here is derived from an EMBL/GenBank/DDBJ whole genome shotgun (WGS) entry which is preliminary data.</text>
</comment>
<name>A0A4Y2VF60_ARAVE</name>
<accession>A0A4Y2VF60</accession>
<proteinExistence type="predicted"/>
<sequence>MTLLLISQSHHPRFSHSFPKAIVHNSHTHFPKPNSHTRFSRSFPKVHRQSSAFISDPSSVRHFISELSSLILISFPKAIVHSSHSSDHRHHSHFIQEAVPDSHFISPVIVTIL</sequence>
<feature type="non-terminal residue" evidence="1">
    <location>
        <position position="113"/>
    </location>
</feature>
<protein>
    <submittedName>
        <fullName evidence="1">Uncharacterized protein</fullName>
    </submittedName>
</protein>
<dbReference type="AlphaFoldDB" id="A0A4Y2VF60"/>
<dbReference type="Proteomes" id="UP000499080">
    <property type="component" value="Unassembled WGS sequence"/>
</dbReference>
<evidence type="ECO:0000313" key="1">
    <source>
        <dbReference type="EMBL" id="GBO23128.1"/>
    </source>
</evidence>
<organism evidence="1 2">
    <name type="scientific">Araneus ventricosus</name>
    <name type="common">Orbweaver spider</name>
    <name type="synonym">Epeira ventricosa</name>
    <dbReference type="NCBI Taxonomy" id="182803"/>
    <lineage>
        <taxon>Eukaryota</taxon>
        <taxon>Metazoa</taxon>
        <taxon>Ecdysozoa</taxon>
        <taxon>Arthropoda</taxon>
        <taxon>Chelicerata</taxon>
        <taxon>Arachnida</taxon>
        <taxon>Araneae</taxon>
        <taxon>Araneomorphae</taxon>
        <taxon>Entelegynae</taxon>
        <taxon>Araneoidea</taxon>
        <taxon>Araneidae</taxon>
        <taxon>Araneus</taxon>
    </lineage>
</organism>
<gene>
    <name evidence="1" type="ORF">AVEN_141220_1</name>
</gene>